<name>A0A9N9I4K3_FUNMO</name>
<feature type="non-terminal residue" evidence="1">
    <location>
        <position position="1"/>
    </location>
</feature>
<organism evidence="1 2">
    <name type="scientific">Funneliformis mosseae</name>
    <name type="common">Endomycorrhizal fungus</name>
    <name type="synonym">Glomus mosseae</name>
    <dbReference type="NCBI Taxonomy" id="27381"/>
    <lineage>
        <taxon>Eukaryota</taxon>
        <taxon>Fungi</taxon>
        <taxon>Fungi incertae sedis</taxon>
        <taxon>Mucoromycota</taxon>
        <taxon>Glomeromycotina</taxon>
        <taxon>Glomeromycetes</taxon>
        <taxon>Glomerales</taxon>
        <taxon>Glomeraceae</taxon>
        <taxon>Funneliformis</taxon>
    </lineage>
</organism>
<protein>
    <submittedName>
        <fullName evidence="1">16480_t:CDS:1</fullName>
    </submittedName>
</protein>
<keyword evidence="2" id="KW-1185">Reference proteome</keyword>
<accession>A0A9N9I4K3</accession>
<dbReference type="EMBL" id="CAJVPP010013501">
    <property type="protein sequence ID" value="CAG8721187.1"/>
    <property type="molecule type" value="Genomic_DNA"/>
</dbReference>
<gene>
    <name evidence="1" type="ORF">FMOSSE_LOCUS15006</name>
</gene>
<dbReference type="SUPFAM" id="SSF57850">
    <property type="entry name" value="RING/U-box"/>
    <property type="match status" value="1"/>
</dbReference>
<dbReference type="AlphaFoldDB" id="A0A9N9I4K3"/>
<feature type="non-terminal residue" evidence="1">
    <location>
        <position position="159"/>
    </location>
</feature>
<evidence type="ECO:0000313" key="1">
    <source>
        <dbReference type="EMBL" id="CAG8721187.1"/>
    </source>
</evidence>
<evidence type="ECO:0000313" key="2">
    <source>
        <dbReference type="Proteomes" id="UP000789375"/>
    </source>
</evidence>
<comment type="caution">
    <text evidence="1">The sequence shown here is derived from an EMBL/GenBank/DDBJ whole genome shotgun (WGS) entry which is preliminary data.</text>
</comment>
<dbReference type="Proteomes" id="UP000789375">
    <property type="component" value="Unassembled WGS sequence"/>
</dbReference>
<proteinExistence type="predicted"/>
<reference evidence="1" key="1">
    <citation type="submission" date="2021-06" db="EMBL/GenBank/DDBJ databases">
        <authorList>
            <person name="Kallberg Y."/>
            <person name="Tangrot J."/>
            <person name="Rosling A."/>
        </authorList>
    </citation>
    <scope>NUCLEOTIDE SEQUENCE</scope>
    <source>
        <strain evidence="1">87-6 pot B 2015</strain>
    </source>
</reference>
<sequence>IQKAPIAFFRMFQRPLKKKYFGPQYEGILNGSIPYRRIQPTATTNSQGEFAQGGSEICFFCNEPDPLFKLNGANLELVVKLSWLHNFHLRCIIIFLKKDTSCSRCQQLIYLGEEDDARLNPKEEDRVKKFFKELSNRPQDSNLLLTTNVKTVNPTTPDM</sequence>